<evidence type="ECO:0000256" key="4">
    <source>
        <dbReference type="RuleBase" id="RU362068"/>
    </source>
</evidence>
<feature type="domain" description="Ketopantoate reductase N-terminal" evidence="5">
    <location>
        <begin position="7"/>
        <end position="161"/>
    </location>
</feature>
<evidence type="ECO:0000256" key="1">
    <source>
        <dbReference type="ARBA" id="ARBA00007870"/>
    </source>
</evidence>
<dbReference type="NCBIfam" id="TIGR00745">
    <property type="entry name" value="apbA_panE"/>
    <property type="match status" value="1"/>
</dbReference>
<gene>
    <name evidence="7" type="ORF">CAS74_003920</name>
</gene>
<dbReference type="SUPFAM" id="SSF48179">
    <property type="entry name" value="6-phosphogluconate dehydrogenase C-terminal domain-like"/>
    <property type="match status" value="1"/>
</dbReference>
<dbReference type="FunFam" id="1.10.1040.10:FF:000017">
    <property type="entry name" value="2-dehydropantoate 2-reductase"/>
    <property type="match status" value="1"/>
</dbReference>
<comment type="similarity">
    <text evidence="1 4">Belongs to the ketopantoate reductase family.</text>
</comment>
<dbReference type="AlphaFoldDB" id="A0A1Z8JK12"/>
<dbReference type="InterPro" id="IPR013752">
    <property type="entry name" value="KPA_reductase"/>
</dbReference>
<dbReference type="PANTHER" id="PTHR21708:SF30">
    <property type="entry name" value="2-DEHYDROPANTOATE 2-REDUCTASE-RELATED"/>
    <property type="match status" value="1"/>
</dbReference>
<comment type="caution">
    <text evidence="7">The sequence shown here is derived from an EMBL/GenBank/DDBJ whole genome shotgun (WGS) entry which is preliminary data.</text>
</comment>
<dbReference type="Gene3D" id="1.10.1040.10">
    <property type="entry name" value="N-(1-d-carboxylethyl)-l-norvaline Dehydrogenase, domain 2"/>
    <property type="match status" value="1"/>
</dbReference>
<keyword evidence="2 4" id="KW-0521">NADP</keyword>
<dbReference type="InterPro" id="IPR051402">
    <property type="entry name" value="KPR-Related"/>
</dbReference>
<dbReference type="EMBL" id="NHMM01000006">
    <property type="protein sequence ID" value="OUT20924.1"/>
    <property type="molecule type" value="Genomic_DNA"/>
</dbReference>
<keyword evidence="3 4" id="KW-0560">Oxidoreductase</keyword>
<dbReference type="EC" id="1.1.1.169" evidence="4"/>
<dbReference type="PANTHER" id="PTHR21708">
    <property type="entry name" value="PROBABLE 2-DEHYDROPANTOATE 2-REDUCTASE"/>
    <property type="match status" value="1"/>
</dbReference>
<evidence type="ECO:0000313" key="8">
    <source>
        <dbReference type="Proteomes" id="UP000195871"/>
    </source>
</evidence>
<protein>
    <recommendedName>
        <fullName evidence="4">2-dehydropantoate 2-reductase</fullName>
        <ecNumber evidence="4">1.1.1.169</ecNumber>
    </recommendedName>
    <alternativeName>
        <fullName evidence="4">Ketopantoate reductase</fullName>
    </alternativeName>
</protein>
<dbReference type="GO" id="GO:0005737">
    <property type="term" value="C:cytoplasm"/>
    <property type="evidence" value="ECO:0007669"/>
    <property type="project" value="TreeGrafter"/>
</dbReference>
<dbReference type="VEuPathDB" id="FungiDB:C5L36_0B09130"/>
<dbReference type="InterPro" id="IPR013328">
    <property type="entry name" value="6PGD_dom2"/>
</dbReference>
<dbReference type="GO" id="GO:0015940">
    <property type="term" value="P:pantothenate biosynthetic process"/>
    <property type="evidence" value="ECO:0007669"/>
    <property type="project" value="InterPro"/>
</dbReference>
<evidence type="ECO:0000313" key="7">
    <source>
        <dbReference type="EMBL" id="OUT20924.1"/>
    </source>
</evidence>
<dbReference type="GO" id="GO:0008677">
    <property type="term" value="F:2-dehydropantoate 2-reductase activity"/>
    <property type="evidence" value="ECO:0007669"/>
    <property type="project" value="UniProtKB-EC"/>
</dbReference>
<accession>A0A1Z8JK12</accession>
<evidence type="ECO:0000256" key="3">
    <source>
        <dbReference type="ARBA" id="ARBA00023002"/>
    </source>
</evidence>
<dbReference type="Pfam" id="PF02558">
    <property type="entry name" value="ApbA"/>
    <property type="match status" value="1"/>
</dbReference>
<comment type="catalytic activity">
    <reaction evidence="4">
        <text>(R)-pantoate + NADP(+) = 2-dehydropantoate + NADPH + H(+)</text>
        <dbReference type="Rhea" id="RHEA:16233"/>
        <dbReference type="ChEBI" id="CHEBI:11561"/>
        <dbReference type="ChEBI" id="CHEBI:15378"/>
        <dbReference type="ChEBI" id="CHEBI:15980"/>
        <dbReference type="ChEBI" id="CHEBI:57783"/>
        <dbReference type="ChEBI" id="CHEBI:58349"/>
        <dbReference type="EC" id="1.1.1.169"/>
    </reaction>
</comment>
<dbReference type="Gene3D" id="3.40.50.720">
    <property type="entry name" value="NAD(P)-binding Rossmann-like Domain"/>
    <property type="match status" value="1"/>
</dbReference>
<dbReference type="InterPro" id="IPR013332">
    <property type="entry name" value="KPR_N"/>
</dbReference>
<dbReference type="Pfam" id="PF08546">
    <property type="entry name" value="ApbA_C"/>
    <property type="match status" value="1"/>
</dbReference>
<dbReference type="InterPro" id="IPR008927">
    <property type="entry name" value="6-PGluconate_DH-like_C_sf"/>
</dbReference>
<feature type="domain" description="Ketopantoate reductase C-terminal" evidence="6">
    <location>
        <begin position="194"/>
        <end position="316"/>
    </location>
</feature>
<proteinExistence type="inferred from homology"/>
<dbReference type="Proteomes" id="UP000195871">
    <property type="component" value="Unassembled WGS sequence"/>
</dbReference>
<dbReference type="InterPro" id="IPR003710">
    <property type="entry name" value="ApbA"/>
</dbReference>
<organism evidence="7 8">
    <name type="scientific">Pichia kudriavzevii</name>
    <name type="common">Yeast</name>
    <name type="synonym">Issatchenkia orientalis</name>
    <dbReference type="NCBI Taxonomy" id="4909"/>
    <lineage>
        <taxon>Eukaryota</taxon>
        <taxon>Fungi</taxon>
        <taxon>Dikarya</taxon>
        <taxon>Ascomycota</taxon>
        <taxon>Saccharomycotina</taxon>
        <taxon>Pichiomycetes</taxon>
        <taxon>Pichiales</taxon>
        <taxon>Pichiaceae</taxon>
        <taxon>Pichia</taxon>
    </lineage>
</organism>
<comment type="function">
    <text evidence="4">Catalyzes the NADPH-dependent reduction of ketopantoate into pantoic acid.</text>
</comment>
<evidence type="ECO:0000259" key="5">
    <source>
        <dbReference type="Pfam" id="PF02558"/>
    </source>
</evidence>
<sequence>MTITPNILLVGPGGVGAIVAYGLQYTGKAVLSVVVRGDYEKVSKDGFEIKSPHYGHVKSWKPVNVYPTIDAAAKNSKFYDYVVISTKNLPDITKLEDMVEPVITPAKTTIVLVQNGFGIDRPFISKYPKNICLSGISHIGSSILHGVVTQKTRDENHIGYFLNENLPVKVQEEKAKQFIDIYSNEHNTIIYCENVKAFRYQKLVYNACFNTICALTGLDTSRLYLSGSYNTLLVPAMREVVSVAKADGITLRDDVIDYYAHISDGHYYKPSMQIDVEKGNPIEVETILGNLIKVADSLQVPIPTLKMLYSLLHAVQFMLKEGRGIVSVPESAPVNNEHYS</sequence>
<name>A0A1Z8JK12_PICKU</name>
<evidence type="ECO:0000259" key="6">
    <source>
        <dbReference type="Pfam" id="PF08546"/>
    </source>
</evidence>
<reference evidence="7 8" key="1">
    <citation type="submission" date="2017-05" db="EMBL/GenBank/DDBJ databases">
        <title>The Genome Sequence of Candida krusei Ckrusei653.</title>
        <authorList>
            <person name="Cuomo C."/>
            <person name="Forche A."/>
            <person name="Young S."/>
            <person name="Abouelleil A."/>
            <person name="Cao P."/>
            <person name="Chapman S."/>
            <person name="Cusick C."/>
            <person name="Shea T."/>
            <person name="Nusbaum C."/>
            <person name="Birren B."/>
        </authorList>
    </citation>
    <scope>NUCLEOTIDE SEQUENCE [LARGE SCALE GENOMIC DNA]</scope>
    <source>
        <strain evidence="7 8">Ckrusei653</strain>
    </source>
</reference>
<evidence type="ECO:0000256" key="2">
    <source>
        <dbReference type="ARBA" id="ARBA00022857"/>
    </source>
</evidence>